<comment type="caution">
    <text evidence="2">The sequence shown here is derived from an EMBL/GenBank/DDBJ whole genome shotgun (WGS) entry which is preliminary data.</text>
</comment>
<dbReference type="EMBL" id="MCFG01000122">
    <property type="protein sequence ID" value="ORX81278.1"/>
    <property type="molecule type" value="Genomic_DNA"/>
</dbReference>
<evidence type="ECO:0000313" key="3">
    <source>
        <dbReference type="Proteomes" id="UP000193944"/>
    </source>
</evidence>
<protein>
    <submittedName>
        <fullName evidence="2">Uncharacterized protein</fullName>
    </submittedName>
</protein>
<reference evidence="2 3" key="2">
    <citation type="submission" date="2016-08" db="EMBL/GenBank/DDBJ databases">
        <title>Pervasive Adenine N6-methylation of Active Genes in Fungi.</title>
        <authorList>
            <consortium name="DOE Joint Genome Institute"/>
            <person name="Mondo S.J."/>
            <person name="Dannebaum R.O."/>
            <person name="Kuo R.C."/>
            <person name="Labutti K."/>
            <person name="Haridas S."/>
            <person name="Kuo A."/>
            <person name="Salamov A."/>
            <person name="Ahrendt S.R."/>
            <person name="Lipzen A."/>
            <person name="Sullivan W."/>
            <person name="Andreopoulos W.B."/>
            <person name="Clum A."/>
            <person name="Lindquist E."/>
            <person name="Daum C."/>
            <person name="Ramamoorthy G.K."/>
            <person name="Gryganskyi A."/>
            <person name="Culley D."/>
            <person name="Magnuson J.K."/>
            <person name="James T.Y."/>
            <person name="O'Malley M.A."/>
            <person name="Stajich J.E."/>
            <person name="Spatafora J.W."/>
            <person name="Visel A."/>
            <person name="Grigoriev I.V."/>
        </authorList>
    </citation>
    <scope>NUCLEOTIDE SEQUENCE [LARGE SCALE GENOMIC DNA]</scope>
    <source>
        <strain evidence="2 3">S4</strain>
    </source>
</reference>
<evidence type="ECO:0000256" key="1">
    <source>
        <dbReference type="SAM" id="MobiDB-lite"/>
    </source>
</evidence>
<evidence type="ECO:0000313" key="2">
    <source>
        <dbReference type="EMBL" id="ORX81278.1"/>
    </source>
</evidence>
<sequence length="131" mass="14518">MESLGQKYLELKNVKGQYTGGEYNEVVDSETGEKYKVMNELLQELGKPGTSVEKVCTLMGPPDTMSATLPGPNDTPGVPLMPGIAMTQPTAQTENSVYMIYSWRGMHDYVWFKLNSDESEVVEGAWKCAEN</sequence>
<gene>
    <name evidence="2" type="ORF">BCR32DRAFT_232830</name>
</gene>
<reference evidence="2 3" key="1">
    <citation type="submission" date="2016-08" db="EMBL/GenBank/DDBJ databases">
        <title>A Parts List for Fungal Cellulosomes Revealed by Comparative Genomics.</title>
        <authorList>
            <consortium name="DOE Joint Genome Institute"/>
            <person name="Haitjema C.H."/>
            <person name="Gilmore S.P."/>
            <person name="Henske J.K."/>
            <person name="Solomon K.V."/>
            <person name="De Groot R."/>
            <person name="Kuo A."/>
            <person name="Mondo S.J."/>
            <person name="Salamov A.A."/>
            <person name="Labutti K."/>
            <person name="Zhao Z."/>
            <person name="Chiniquy J."/>
            <person name="Barry K."/>
            <person name="Brewer H.M."/>
            <person name="Purvine S.O."/>
            <person name="Wright A.T."/>
            <person name="Boxma B."/>
            <person name="Van Alen T."/>
            <person name="Hackstein J.H."/>
            <person name="Baker S.E."/>
            <person name="Grigoriev I.V."/>
            <person name="O'Malley M.A."/>
        </authorList>
    </citation>
    <scope>NUCLEOTIDE SEQUENCE [LARGE SCALE GENOMIC DNA]</scope>
    <source>
        <strain evidence="2 3">S4</strain>
    </source>
</reference>
<keyword evidence="3" id="KW-1185">Reference proteome</keyword>
<name>A0A1Y1X6H0_9FUNG</name>
<accession>A0A1Y1X6H0</accession>
<feature type="region of interest" description="Disordered" evidence="1">
    <location>
        <begin position="61"/>
        <end position="84"/>
    </location>
</feature>
<dbReference type="OrthoDB" id="5580129at2759"/>
<organism evidence="2 3">
    <name type="scientific">Anaeromyces robustus</name>
    <dbReference type="NCBI Taxonomy" id="1754192"/>
    <lineage>
        <taxon>Eukaryota</taxon>
        <taxon>Fungi</taxon>
        <taxon>Fungi incertae sedis</taxon>
        <taxon>Chytridiomycota</taxon>
        <taxon>Chytridiomycota incertae sedis</taxon>
        <taxon>Neocallimastigomycetes</taxon>
        <taxon>Neocallimastigales</taxon>
        <taxon>Neocallimastigaceae</taxon>
        <taxon>Anaeromyces</taxon>
    </lineage>
</organism>
<proteinExistence type="predicted"/>
<dbReference type="Proteomes" id="UP000193944">
    <property type="component" value="Unassembled WGS sequence"/>
</dbReference>
<dbReference type="AlphaFoldDB" id="A0A1Y1X6H0"/>